<keyword evidence="5 15" id="KW-1133">Transmembrane helix</keyword>
<evidence type="ECO:0000256" key="14">
    <source>
        <dbReference type="SAM" id="MobiDB-lite"/>
    </source>
</evidence>
<feature type="region of interest" description="Disordered" evidence="14">
    <location>
        <begin position="1"/>
        <end position="84"/>
    </location>
</feature>
<dbReference type="GO" id="GO:0016020">
    <property type="term" value="C:membrane"/>
    <property type="evidence" value="ECO:0007669"/>
    <property type="project" value="UniProtKB-SubCell"/>
</dbReference>
<feature type="compositionally biased region" description="Low complexity" evidence="14">
    <location>
        <begin position="9"/>
        <end position="20"/>
    </location>
</feature>
<keyword evidence="4 15" id="KW-0812">Transmembrane</keyword>
<feature type="domain" description="Major facilitator superfamily (MFS) profile" evidence="16">
    <location>
        <begin position="280"/>
        <end position="713"/>
    </location>
</feature>
<comment type="subunit">
    <text evidence="2">Homodimer.</text>
</comment>
<comment type="catalytic activity">
    <reaction evidence="9">
        <text>D-xylose(out) = D-xylose(in)</text>
        <dbReference type="Rhea" id="RHEA:78427"/>
        <dbReference type="ChEBI" id="CHEBI:53455"/>
    </reaction>
    <physiologicalReaction direction="left-to-right" evidence="9">
        <dbReference type="Rhea" id="RHEA:78428"/>
    </physiologicalReaction>
</comment>
<evidence type="ECO:0000256" key="6">
    <source>
        <dbReference type="ARBA" id="ARBA00023136"/>
    </source>
</evidence>
<dbReference type="AlphaFoldDB" id="A0A7S3PYA3"/>
<dbReference type="PROSITE" id="PS00217">
    <property type="entry name" value="SUGAR_TRANSPORT_2"/>
    <property type="match status" value="1"/>
</dbReference>
<feature type="compositionally biased region" description="Low complexity" evidence="14">
    <location>
        <begin position="163"/>
        <end position="176"/>
    </location>
</feature>
<comment type="catalytic activity">
    <reaction evidence="12">
        <text>D-fructose(out) = D-fructose(in)</text>
        <dbReference type="Rhea" id="RHEA:60372"/>
        <dbReference type="ChEBI" id="CHEBI:37721"/>
    </reaction>
    <physiologicalReaction direction="left-to-right" evidence="12">
        <dbReference type="Rhea" id="RHEA:60373"/>
    </physiologicalReaction>
</comment>
<feature type="transmembrane region" description="Helical" evidence="15">
    <location>
        <begin position="368"/>
        <end position="390"/>
    </location>
</feature>
<evidence type="ECO:0000256" key="1">
    <source>
        <dbReference type="ARBA" id="ARBA00004141"/>
    </source>
</evidence>
<keyword evidence="6 15" id="KW-0472">Membrane</keyword>
<comment type="catalytic activity">
    <reaction evidence="11">
        <text>D-glucosamine(out) = D-glucosamine(in)</text>
        <dbReference type="Rhea" id="RHEA:78423"/>
        <dbReference type="ChEBI" id="CHEBI:58723"/>
    </reaction>
    <physiologicalReaction direction="left-to-right" evidence="11">
        <dbReference type="Rhea" id="RHEA:78424"/>
    </physiologicalReaction>
</comment>
<name>A0A7S3PYA3_9STRA</name>
<dbReference type="PANTHER" id="PTHR23503:SF8">
    <property type="entry name" value="FACILITATED GLUCOSE TRANSPORTER PROTEIN 1"/>
    <property type="match status" value="1"/>
</dbReference>
<dbReference type="GO" id="GO:0015149">
    <property type="term" value="F:hexose transmembrane transporter activity"/>
    <property type="evidence" value="ECO:0007669"/>
    <property type="project" value="TreeGrafter"/>
</dbReference>
<feature type="transmembrane region" description="Helical" evidence="15">
    <location>
        <begin position="402"/>
        <end position="426"/>
    </location>
</feature>
<evidence type="ECO:0000256" key="7">
    <source>
        <dbReference type="ARBA" id="ARBA00044637"/>
    </source>
</evidence>
<dbReference type="NCBIfam" id="TIGR00879">
    <property type="entry name" value="SP"/>
    <property type="match status" value="1"/>
</dbReference>
<evidence type="ECO:0000256" key="2">
    <source>
        <dbReference type="ARBA" id="ARBA00011738"/>
    </source>
</evidence>
<evidence type="ECO:0000256" key="9">
    <source>
        <dbReference type="ARBA" id="ARBA00044656"/>
    </source>
</evidence>
<feature type="compositionally biased region" description="Low complexity" evidence="14">
    <location>
        <begin position="56"/>
        <end position="67"/>
    </location>
</feature>
<feature type="transmembrane region" description="Helical" evidence="15">
    <location>
        <begin position="685"/>
        <end position="709"/>
    </location>
</feature>
<reference evidence="17" key="1">
    <citation type="submission" date="2021-01" db="EMBL/GenBank/DDBJ databases">
        <authorList>
            <person name="Corre E."/>
            <person name="Pelletier E."/>
            <person name="Niang G."/>
            <person name="Scheremetjew M."/>
            <person name="Finn R."/>
            <person name="Kale V."/>
            <person name="Holt S."/>
            <person name="Cochrane G."/>
            <person name="Meng A."/>
            <person name="Brown T."/>
            <person name="Cohen L."/>
        </authorList>
    </citation>
    <scope>NUCLEOTIDE SEQUENCE</scope>
    <source>
        <strain evidence="17">MM31A-1</strain>
    </source>
</reference>
<dbReference type="PROSITE" id="PS50850">
    <property type="entry name" value="MFS"/>
    <property type="match status" value="1"/>
</dbReference>
<sequence length="799" mass="87626">MSDEENPSDTIADTTIAEDTNIPAPAIPLRENDGPPALNESFRSGADSYANVQSEALPAPTPALAQPHNPVSQPPSAQPSEVPTEQTPLMMIPPQVPSQIPQTVPRQGEYTVQLKEMLPQMPNYGGAETVKEARRSMHEMSNLVDKADYNYNFGAPTGRDGNSPYAASSSTRARSKSFSVSADGTVTHRTPLQMSRHELYENIPFTAVFGLQKKERSMTVAVSSYAADLDMLEADQISMATSQKHLSAKELAMRHSQASLMLMDELELDKVMVTTPLIFAVLVATVGQFLVGYNIGVMNAPEKVVFPGHTTGEWSIAVAAFCFGGPFGAYFAGTLAETRGRRGALLICTWTFLLGGLIQTTAPNMLAIIISRLIIGLASGISTVIVPIYLGELAPPTLRGTLGTMTQFAMVVGILMADLIAFPFATLEKWRMLFSVNLMMAFLQLLCAPWLLESPRWLLSKKPGSRKARYIIKKLRGLRYDHEVDTEVDHFLGAVNVQNVNDYDDEIGNENRNTDMKTIGFMDMLMDEKVRLLVVSSFVLQAVQQLSGINAVFYYSTSFFDGVIANPMIGTTLVGAVNVLATYAALLLMDSFGRRTLILWSCGGMLISCIVIVLSLMGKFSNITALVAVNTYVMFFEIGLGPIPWLIVAEMFDAKYVATAMSASSQINWLFNFFVGLTFPYMDKYLGAFSFLPFAAVLLFGFLFALIWLPETQGTTPEELQAALVTKNSSTVYHNMSFVGDVIGGGEHEQTTLGDEWRNAMDEFVKQEEEEINSGTYNFGFKPIDKIEESAGGTFMGWK</sequence>
<evidence type="ECO:0000256" key="13">
    <source>
        <dbReference type="ARBA" id="ARBA00044780"/>
    </source>
</evidence>
<feature type="transmembrane region" description="Helical" evidence="15">
    <location>
        <begin position="597"/>
        <end position="617"/>
    </location>
</feature>
<proteinExistence type="predicted"/>
<evidence type="ECO:0000313" key="17">
    <source>
        <dbReference type="EMBL" id="CAE0459303.1"/>
    </source>
</evidence>
<feature type="transmembrane region" description="Helical" evidence="15">
    <location>
        <begin position="314"/>
        <end position="332"/>
    </location>
</feature>
<evidence type="ECO:0000256" key="15">
    <source>
        <dbReference type="SAM" id="Phobius"/>
    </source>
</evidence>
<evidence type="ECO:0000256" key="12">
    <source>
        <dbReference type="ARBA" id="ARBA00044710"/>
    </source>
</evidence>
<dbReference type="InterPro" id="IPR003663">
    <property type="entry name" value="Sugar/inositol_transpt"/>
</dbReference>
<dbReference type="Gene3D" id="1.20.1250.20">
    <property type="entry name" value="MFS general substrate transporter like domains"/>
    <property type="match status" value="1"/>
</dbReference>
<keyword evidence="3" id="KW-0813">Transport</keyword>
<dbReference type="PROSITE" id="PS00216">
    <property type="entry name" value="SUGAR_TRANSPORT_1"/>
    <property type="match status" value="1"/>
</dbReference>
<feature type="transmembrane region" description="Helical" evidence="15">
    <location>
        <begin position="532"/>
        <end position="556"/>
    </location>
</feature>
<feature type="transmembrane region" description="Helical" evidence="15">
    <location>
        <begin position="344"/>
        <end position="362"/>
    </location>
</feature>
<dbReference type="InterPro" id="IPR005829">
    <property type="entry name" value="Sugar_transporter_CS"/>
</dbReference>
<accession>A0A7S3PYA3</accession>
<dbReference type="InterPro" id="IPR020846">
    <property type="entry name" value="MFS_dom"/>
</dbReference>
<evidence type="ECO:0000256" key="11">
    <source>
        <dbReference type="ARBA" id="ARBA00044668"/>
    </source>
</evidence>
<feature type="transmembrane region" description="Helical" evidence="15">
    <location>
        <begin position="432"/>
        <end position="452"/>
    </location>
</feature>
<evidence type="ECO:0000256" key="3">
    <source>
        <dbReference type="ARBA" id="ARBA00022448"/>
    </source>
</evidence>
<comment type="catalytic activity">
    <reaction evidence="7">
        <text>D-galactose(in) = D-galactose(out)</text>
        <dbReference type="Rhea" id="RHEA:34915"/>
        <dbReference type="ChEBI" id="CHEBI:4139"/>
    </reaction>
    <physiologicalReaction direction="right-to-left" evidence="7">
        <dbReference type="Rhea" id="RHEA:34917"/>
    </physiologicalReaction>
</comment>
<evidence type="ECO:0000256" key="8">
    <source>
        <dbReference type="ARBA" id="ARBA00044648"/>
    </source>
</evidence>
<evidence type="ECO:0000259" key="16">
    <source>
        <dbReference type="PROSITE" id="PS50850"/>
    </source>
</evidence>
<feature type="transmembrane region" description="Helical" evidence="15">
    <location>
        <begin position="568"/>
        <end position="588"/>
    </location>
</feature>
<dbReference type="EMBL" id="HBIO01005782">
    <property type="protein sequence ID" value="CAE0459303.1"/>
    <property type="molecule type" value="Transcribed_RNA"/>
</dbReference>
<dbReference type="InterPro" id="IPR036259">
    <property type="entry name" value="MFS_trans_sf"/>
</dbReference>
<dbReference type="Pfam" id="PF00083">
    <property type="entry name" value="Sugar_tr"/>
    <property type="match status" value="1"/>
</dbReference>
<feature type="transmembrane region" description="Helical" evidence="15">
    <location>
        <begin position="271"/>
        <end position="294"/>
    </location>
</feature>
<comment type="catalytic activity">
    <reaction evidence="10">
        <text>D-mannose(out) = D-mannose(in)</text>
        <dbReference type="Rhea" id="RHEA:78391"/>
        <dbReference type="ChEBI" id="CHEBI:4208"/>
    </reaction>
    <physiologicalReaction direction="left-to-right" evidence="10">
        <dbReference type="Rhea" id="RHEA:78392"/>
    </physiologicalReaction>
</comment>
<dbReference type="InterPro" id="IPR005828">
    <property type="entry name" value="MFS_sugar_transport-like"/>
</dbReference>
<feature type="transmembrane region" description="Helical" evidence="15">
    <location>
        <begin position="623"/>
        <end position="649"/>
    </location>
</feature>
<evidence type="ECO:0000256" key="5">
    <source>
        <dbReference type="ARBA" id="ARBA00022989"/>
    </source>
</evidence>
<evidence type="ECO:0000256" key="10">
    <source>
        <dbReference type="ARBA" id="ARBA00044662"/>
    </source>
</evidence>
<dbReference type="PRINTS" id="PR00171">
    <property type="entry name" value="SUGRTRNSPORT"/>
</dbReference>
<dbReference type="InterPro" id="IPR045263">
    <property type="entry name" value="GLUT"/>
</dbReference>
<feature type="region of interest" description="Disordered" evidence="14">
    <location>
        <begin position="155"/>
        <end position="176"/>
    </location>
</feature>
<comment type="subcellular location">
    <subcellularLocation>
        <location evidence="1">Membrane</location>
        <topology evidence="1">Multi-pass membrane protein</topology>
    </subcellularLocation>
</comment>
<feature type="transmembrane region" description="Helical" evidence="15">
    <location>
        <begin position="656"/>
        <end position="679"/>
    </location>
</feature>
<gene>
    <name evidence="17" type="ORF">CDEB00056_LOCUS4144</name>
</gene>
<evidence type="ECO:0000256" key="4">
    <source>
        <dbReference type="ARBA" id="ARBA00022692"/>
    </source>
</evidence>
<dbReference type="SUPFAM" id="SSF103473">
    <property type="entry name" value="MFS general substrate transporter"/>
    <property type="match status" value="1"/>
</dbReference>
<dbReference type="PANTHER" id="PTHR23503">
    <property type="entry name" value="SOLUTE CARRIER FAMILY 2"/>
    <property type="match status" value="1"/>
</dbReference>
<protein>
    <recommendedName>
        <fullName evidence="13">Hexose transporter 1</fullName>
    </recommendedName>
</protein>
<organism evidence="17">
    <name type="scientific">Chaetoceros debilis</name>
    <dbReference type="NCBI Taxonomy" id="122233"/>
    <lineage>
        <taxon>Eukaryota</taxon>
        <taxon>Sar</taxon>
        <taxon>Stramenopiles</taxon>
        <taxon>Ochrophyta</taxon>
        <taxon>Bacillariophyta</taxon>
        <taxon>Coscinodiscophyceae</taxon>
        <taxon>Chaetocerotophycidae</taxon>
        <taxon>Chaetocerotales</taxon>
        <taxon>Chaetocerotaceae</taxon>
        <taxon>Chaetoceros</taxon>
    </lineage>
</organism>
<comment type="catalytic activity">
    <reaction evidence="8">
        <text>D-glucose(out) = D-glucose(in)</text>
        <dbReference type="Rhea" id="RHEA:60376"/>
        <dbReference type="ChEBI" id="CHEBI:4167"/>
    </reaction>
    <physiologicalReaction direction="left-to-right" evidence="8">
        <dbReference type="Rhea" id="RHEA:60377"/>
    </physiologicalReaction>
</comment>